<evidence type="ECO:0000313" key="1">
    <source>
        <dbReference type="EMBL" id="QDT63427.1"/>
    </source>
</evidence>
<dbReference type="Proteomes" id="UP000319976">
    <property type="component" value="Chromosome"/>
</dbReference>
<dbReference type="EMBL" id="CP036316">
    <property type="protein sequence ID" value="QDT63427.1"/>
    <property type="molecule type" value="Genomic_DNA"/>
</dbReference>
<sequence>MKESVLKIGRCLSLLSHSLLFMSLLMQLCVETTSIFKELRQDQVLMQLKASGVGFGGSPYEGVWWRDISGLPPYWPYRGQYTVREVNFRSDKCRTEECLSQVRFFHTVEGLNLASPFSERLPALSALTDDNFRSVPPNQCITSLKLNHNQLTSDSIIHIVKFKEVTHLDISHNPVVDLNFSLFCDMKKLKTLAISNTQITGTCFKELANSNTLERITMRDCRRLDPSKLVALKDCKTLRELVLERTAIENEDLDYLVQLQQLKELTLSSTVIVKNNLGQEETRGFSKAAFIKFRDRMPICKITVH</sequence>
<dbReference type="Gene3D" id="3.80.10.10">
    <property type="entry name" value="Ribonuclease Inhibitor"/>
    <property type="match status" value="1"/>
</dbReference>
<name>A0A517T4X1_9PLAN</name>
<evidence type="ECO:0000313" key="2">
    <source>
        <dbReference type="Proteomes" id="UP000319976"/>
    </source>
</evidence>
<dbReference type="OrthoDB" id="232968at2"/>
<protein>
    <submittedName>
        <fullName evidence="1">Leucine Rich repeats (2 copies)</fullName>
    </submittedName>
</protein>
<gene>
    <name evidence="1" type="ORF">V22_06480</name>
</gene>
<dbReference type="SUPFAM" id="SSF52058">
    <property type="entry name" value="L domain-like"/>
    <property type="match status" value="1"/>
</dbReference>
<dbReference type="InterPro" id="IPR001611">
    <property type="entry name" value="Leu-rich_rpt"/>
</dbReference>
<dbReference type="Pfam" id="PF13516">
    <property type="entry name" value="LRR_6"/>
    <property type="match status" value="1"/>
</dbReference>
<dbReference type="AlphaFoldDB" id="A0A517T4X1"/>
<organism evidence="1 2">
    <name type="scientific">Calycomorphotria hydatis</name>
    <dbReference type="NCBI Taxonomy" id="2528027"/>
    <lineage>
        <taxon>Bacteria</taxon>
        <taxon>Pseudomonadati</taxon>
        <taxon>Planctomycetota</taxon>
        <taxon>Planctomycetia</taxon>
        <taxon>Planctomycetales</taxon>
        <taxon>Planctomycetaceae</taxon>
        <taxon>Calycomorphotria</taxon>
    </lineage>
</organism>
<dbReference type="KEGG" id="chya:V22_06480"/>
<dbReference type="InterPro" id="IPR032675">
    <property type="entry name" value="LRR_dom_sf"/>
</dbReference>
<accession>A0A517T4X1</accession>
<keyword evidence="2" id="KW-1185">Reference proteome</keyword>
<proteinExistence type="predicted"/>
<reference evidence="1 2" key="1">
    <citation type="submission" date="2019-02" db="EMBL/GenBank/DDBJ databases">
        <title>Deep-cultivation of Planctomycetes and their phenomic and genomic characterization uncovers novel biology.</title>
        <authorList>
            <person name="Wiegand S."/>
            <person name="Jogler M."/>
            <person name="Boedeker C."/>
            <person name="Pinto D."/>
            <person name="Vollmers J."/>
            <person name="Rivas-Marin E."/>
            <person name="Kohn T."/>
            <person name="Peeters S.H."/>
            <person name="Heuer A."/>
            <person name="Rast P."/>
            <person name="Oberbeckmann S."/>
            <person name="Bunk B."/>
            <person name="Jeske O."/>
            <person name="Meyerdierks A."/>
            <person name="Storesund J.E."/>
            <person name="Kallscheuer N."/>
            <person name="Luecker S."/>
            <person name="Lage O.M."/>
            <person name="Pohl T."/>
            <person name="Merkel B.J."/>
            <person name="Hornburger P."/>
            <person name="Mueller R.-W."/>
            <person name="Bruemmer F."/>
            <person name="Labrenz M."/>
            <person name="Spormann A.M."/>
            <person name="Op den Camp H."/>
            <person name="Overmann J."/>
            <person name="Amann R."/>
            <person name="Jetten M.S.M."/>
            <person name="Mascher T."/>
            <person name="Medema M.H."/>
            <person name="Devos D.P."/>
            <person name="Kaster A.-K."/>
            <person name="Ovreas L."/>
            <person name="Rohde M."/>
            <person name="Galperin M.Y."/>
            <person name="Jogler C."/>
        </authorList>
    </citation>
    <scope>NUCLEOTIDE SEQUENCE [LARGE SCALE GENOMIC DNA]</scope>
    <source>
        <strain evidence="1 2">V22</strain>
    </source>
</reference>